<reference evidence="4 5" key="2">
    <citation type="submission" date="2020-08" db="EMBL/GenBank/DDBJ databases">
        <title>Sequencing the genomes of 1000 actinobacteria strains.</title>
        <authorList>
            <person name="Klenk H.-P."/>
        </authorList>
    </citation>
    <scope>NUCLEOTIDE SEQUENCE [LARGE SCALE GENOMIC DNA]</scope>
    <source>
        <strain evidence="4 5">DSM 44772</strain>
    </source>
</reference>
<dbReference type="Gene3D" id="3.40.50.150">
    <property type="entry name" value="Vaccinia Virus protein VP39"/>
    <property type="match status" value="1"/>
</dbReference>
<feature type="domain" description="Ribosomal RNA large subunit methyltransferase K/L-like methyltransferase" evidence="2">
    <location>
        <begin position="171"/>
        <end position="294"/>
    </location>
</feature>
<evidence type="ECO:0000313" key="4">
    <source>
        <dbReference type="EMBL" id="MBB4776774.1"/>
    </source>
</evidence>
<dbReference type="SUPFAM" id="SSF53335">
    <property type="entry name" value="S-adenosyl-L-methionine-dependent methyltransferases"/>
    <property type="match status" value="1"/>
</dbReference>
<dbReference type="GO" id="GO:0008168">
    <property type="term" value="F:methyltransferase activity"/>
    <property type="evidence" value="ECO:0007669"/>
    <property type="project" value="UniProtKB-KW"/>
</dbReference>
<comment type="caution">
    <text evidence="4">The sequence shown here is derived from an EMBL/GenBank/DDBJ whole genome shotgun (WGS) entry which is preliminary data.</text>
</comment>
<dbReference type="Pfam" id="PF01170">
    <property type="entry name" value="UPF0020"/>
    <property type="match status" value="1"/>
</dbReference>
<keyword evidence="6" id="KW-1185">Reference proteome</keyword>
<dbReference type="AlphaFoldDB" id="A0A7W7IGX9"/>
<reference evidence="3" key="3">
    <citation type="submission" date="2023-12" db="EMBL/GenBank/DDBJ databases">
        <authorList>
            <person name="Sun Q."/>
            <person name="Inoue M."/>
        </authorList>
    </citation>
    <scope>NUCLEOTIDE SEQUENCE</scope>
    <source>
        <strain evidence="3">JCM 10667</strain>
    </source>
</reference>
<dbReference type="EMBL" id="JACHMV010000001">
    <property type="protein sequence ID" value="MBB4776774.1"/>
    <property type="molecule type" value="Genomic_DNA"/>
</dbReference>
<dbReference type="InterPro" id="IPR000241">
    <property type="entry name" value="RlmKL-like_Mtase"/>
</dbReference>
<dbReference type="EMBL" id="BAAAHD010000043">
    <property type="protein sequence ID" value="GAA0577611.1"/>
    <property type="molecule type" value="Genomic_DNA"/>
</dbReference>
<evidence type="ECO:0000256" key="1">
    <source>
        <dbReference type="SAM" id="MobiDB-lite"/>
    </source>
</evidence>
<feature type="region of interest" description="Disordered" evidence="1">
    <location>
        <begin position="288"/>
        <end position="309"/>
    </location>
</feature>
<organism evidence="4 5">
    <name type="scientific">Actinomadura livida</name>
    <dbReference type="NCBI Taxonomy" id="79909"/>
    <lineage>
        <taxon>Bacteria</taxon>
        <taxon>Bacillati</taxon>
        <taxon>Actinomycetota</taxon>
        <taxon>Actinomycetes</taxon>
        <taxon>Streptosporangiales</taxon>
        <taxon>Thermomonosporaceae</taxon>
        <taxon>Actinomadura</taxon>
    </lineage>
</organism>
<dbReference type="GO" id="GO:0032259">
    <property type="term" value="P:methylation"/>
    <property type="evidence" value="ECO:0007669"/>
    <property type="project" value="UniProtKB-KW"/>
</dbReference>
<dbReference type="InterPro" id="IPR029063">
    <property type="entry name" value="SAM-dependent_MTases_sf"/>
</dbReference>
<evidence type="ECO:0000313" key="5">
    <source>
        <dbReference type="Proteomes" id="UP000549343"/>
    </source>
</evidence>
<keyword evidence="4" id="KW-0808">Transferase</keyword>
<proteinExistence type="predicted"/>
<sequence>MGRARPPERVPAVSALVVTRAAEAAAAVNVQRMTAYGLLVSPSHNRVYAQAAAGLVKAELAVFSERALGGRVRDIEETEIGGVPYVTFSADDLTEQDIRLLSNLSSLYALFQMEGDLLRPVVLKPLDLFGSDLLTIQKYSGKTNEYFTKLLLNVTAMAADSPMDLVTGRPRVLDPMCGRGTTLNQAVMYGLDAAGMDIDGKDFDAYAAFIKTWLKNNRVKHRAEVANVRREKSVVGRRLHVTLGASKERYKGGETMEITVVHADSLEAGRFFRPASFDLIVTDAPYGVQHGSRPKGGRPSGKGKPQLSRSPVELLAAAVPEWARLLRPGGAIGISWNTFVGRREDIAEILASSGLQVQGSDAYRGFRHRVDQAISRDLITAQKPPA</sequence>
<reference evidence="3 6" key="1">
    <citation type="journal article" date="2019" name="Int. J. Syst. Evol. Microbiol.">
        <title>The Global Catalogue of Microorganisms (GCM) 10K type strain sequencing project: providing services to taxonomists for standard genome sequencing and annotation.</title>
        <authorList>
            <consortium name="The Broad Institute Genomics Platform"/>
            <consortium name="The Broad Institute Genome Sequencing Center for Infectious Disease"/>
            <person name="Wu L."/>
            <person name="Ma J."/>
        </authorList>
    </citation>
    <scope>NUCLEOTIDE SEQUENCE [LARGE SCALE GENOMIC DNA]</scope>
    <source>
        <strain evidence="3 6">JCM 10667</strain>
    </source>
</reference>
<keyword evidence="4" id="KW-0489">Methyltransferase</keyword>
<protein>
    <submittedName>
        <fullName evidence="4">SAM-dependent methyltransferase</fullName>
    </submittedName>
</protein>
<evidence type="ECO:0000313" key="6">
    <source>
        <dbReference type="Proteomes" id="UP001501427"/>
    </source>
</evidence>
<dbReference type="Proteomes" id="UP001501427">
    <property type="component" value="Unassembled WGS sequence"/>
</dbReference>
<evidence type="ECO:0000259" key="2">
    <source>
        <dbReference type="Pfam" id="PF01170"/>
    </source>
</evidence>
<dbReference type="RefSeq" id="WP_229808147.1">
    <property type="nucleotide sequence ID" value="NZ_BAAAHD010000043.1"/>
</dbReference>
<evidence type="ECO:0000313" key="3">
    <source>
        <dbReference type="EMBL" id="GAA0577611.1"/>
    </source>
</evidence>
<accession>A0A7W7IGX9</accession>
<dbReference type="CDD" id="cd02440">
    <property type="entry name" value="AdoMet_MTases"/>
    <property type="match status" value="1"/>
</dbReference>
<gene>
    <name evidence="4" type="ORF">F4557_005192</name>
    <name evidence="3" type="ORF">GCM10009546_45110</name>
</gene>
<dbReference type="Proteomes" id="UP000549343">
    <property type="component" value="Unassembled WGS sequence"/>
</dbReference>
<name>A0A7W7IGX9_9ACTN</name>